<feature type="domain" description="Novel STAND NTPase 1" evidence="5">
    <location>
        <begin position="55"/>
        <end position="482"/>
    </location>
</feature>
<dbReference type="InterPro" id="IPR020472">
    <property type="entry name" value="WD40_PAC1"/>
</dbReference>
<evidence type="ECO:0000256" key="3">
    <source>
        <dbReference type="PROSITE-ProRule" id="PRU00221"/>
    </source>
</evidence>
<reference evidence="7" key="1">
    <citation type="journal article" date="2019" name="Int. J. Syst. Evol. Microbiol.">
        <title>The Global Catalogue of Microorganisms (GCM) 10K type strain sequencing project: providing services to taxonomists for standard genome sequencing and annotation.</title>
        <authorList>
            <consortium name="The Broad Institute Genomics Platform"/>
            <consortium name="The Broad Institute Genome Sequencing Center for Infectious Disease"/>
            <person name="Wu L."/>
            <person name="Ma J."/>
        </authorList>
    </citation>
    <scope>NUCLEOTIDE SEQUENCE [LARGE SCALE GENOMIC DNA]</scope>
    <source>
        <strain evidence="7">CCUG 53903</strain>
    </source>
</reference>
<dbReference type="InterPro" id="IPR050349">
    <property type="entry name" value="WD_LIS1/nudF_dynein_reg"/>
</dbReference>
<feature type="repeat" description="WD" evidence="3">
    <location>
        <begin position="857"/>
        <end position="898"/>
    </location>
</feature>
<dbReference type="PANTHER" id="PTHR44129">
    <property type="entry name" value="WD REPEAT-CONTAINING PROTEIN POP1"/>
    <property type="match status" value="1"/>
</dbReference>
<feature type="compositionally biased region" description="Basic and acidic residues" evidence="4">
    <location>
        <begin position="1"/>
        <end position="11"/>
    </location>
</feature>
<feature type="repeat" description="WD" evidence="3">
    <location>
        <begin position="903"/>
        <end position="944"/>
    </location>
</feature>
<dbReference type="Proteomes" id="UP001596058">
    <property type="component" value="Unassembled WGS sequence"/>
</dbReference>
<dbReference type="PROSITE" id="PS00678">
    <property type="entry name" value="WD_REPEATS_1"/>
    <property type="match status" value="13"/>
</dbReference>
<sequence length="1295" mass="139071">MSASRPDHPEGSHFQATASGRAEITQVGGDLHKHFYHGVRERRRTEPGTVVDACPYPGLDPFGRNQAHWFFGRDKLIGTLIDRLDRRRQTGGVQMVVAPSGAGKSSLLHAGLLPSLEDGALDHSAHWPQTVFTPTATPLSALAAYLGPVISSLTAATPAAVQEELAADPRRCVPMLAHALEAADGPDAAKRVVIVVDQFEELFTQCADEPQRATFITLLADLAAPRVDAAEQARPPHAFVVAGLRADFYADCAHYPQLRDALEDRQLLVGAMSSDELRETVIYPACDVGLDIEDGLVELLLSDLGASTGESQAPGYEAGRLPLLAYALRRTWQQRNGAVLTVAGYRDVGGIRGAIADTAEEEFADLSDAGQDMARWLFLRLVKIGDGGTDDARRRLTHAEAVEASPDPRTTAAVVDVYTEQRLLTRQHDTVTGTDTVEITHEALLRGWPRLRDWMNDDHSGQLIRQSLEEAATDWTRSRRHDSSLLLRGDRLGSARSWAGTPPRRDLSPAAQAFLTASTRYQRRSQRLRTGAIAVLTVLALVASGAAVFAFQQQREAERQQREAIRQRDLATYHRTLAEADRLHNIDVSLSAQLTLVAHRRRPSERPGGETYTRLLSTQSTPLSQPLTGHTRAVLSVVFSPDGKTLASASQDRTVRLWNLTDPAKPVPLGQPLTGHTGSILSVVFSPDGKMLASASQDQTVRLWNLTDPAKPVPLGQPLTGHEGPVWSVAFRRDRRTLASAGEDGTVRLWDLSDPSKPTALGQPLTGHSGPVDSVAFSPDGRTLASASVDETVRLWDLSDPRKATALGQPLTGHTDSVNSVAFSPRGKTLASVGDDQTVRLWNVSDRSKPAALGQPLIGHTSGIDAVVFNPDGKTLASASLDGTVRLWNLSDPSRATALGQPLTGHTNSVWSVAFSPDGRNLASASLDRTVRLWKLADPTKPTTPGQTLIGHTSSVGAIAYRPDSRIIASASDDRTLRLWNLTDPTRPAALGRLLTGHTGAVSSVAFSPDGKLLASAGLDETVRLWNVSDPSRAAALGRPLTSRNNGVWSVAFSADGKILASANDNQTVGLWDLADPAKPAALRKPLTGHTNPVIAVAFSPVGRILASGSLDQTVRLWNLSDPSKPVPLGKPLTGHTSGINLMAFSPDGKLLASASNDETVRLWNLNDPSKPVPLGKPLTGHTSSVESVAFSADGRTLASASLDQTVRLWNLSDPSRPAALGQPLTGHTAFARSVAFSRDGRTLASASDDQTVRLWEIRLDHVIQRICAAARNTLTPAAWQQYVGEDIPYDPPCA</sequence>
<dbReference type="Pfam" id="PF20703">
    <property type="entry name" value="nSTAND1"/>
    <property type="match status" value="1"/>
</dbReference>
<feature type="repeat" description="WD" evidence="3">
    <location>
        <begin position="765"/>
        <end position="806"/>
    </location>
</feature>
<gene>
    <name evidence="6" type="ORF">ACFPZ3_39740</name>
</gene>
<dbReference type="PROSITE" id="PS50082">
    <property type="entry name" value="WD_REPEATS_2"/>
    <property type="match status" value="14"/>
</dbReference>
<evidence type="ECO:0000259" key="5">
    <source>
        <dbReference type="Pfam" id="PF20703"/>
    </source>
</evidence>
<feature type="region of interest" description="Disordered" evidence="4">
    <location>
        <begin position="1"/>
        <end position="21"/>
    </location>
</feature>
<dbReference type="Pfam" id="PF00400">
    <property type="entry name" value="WD40"/>
    <property type="match status" value="14"/>
</dbReference>
<dbReference type="RefSeq" id="WP_379519522.1">
    <property type="nucleotide sequence ID" value="NZ_JBHSPA010000050.1"/>
</dbReference>
<dbReference type="InterPro" id="IPR049052">
    <property type="entry name" value="nSTAND1"/>
</dbReference>
<dbReference type="EMBL" id="JBHSPA010000050">
    <property type="protein sequence ID" value="MFC5830028.1"/>
    <property type="molecule type" value="Genomic_DNA"/>
</dbReference>
<evidence type="ECO:0000313" key="7">
    <source>
        <dbReference type="Proteomes" id="UP001596058"/>
    </source>
</evidence>
<feature type="repeat" description="WD" evidence="3">
    <location>
        <begin position="995"/>
        <end position="1036"/>
    </location>
</feature>
<dbReference type="CDD" id="cd00200">
    <property type="entry name" value="WD40"/>
    <property type="match status" value="2"/>
</dbReference>
<feature type="repeat" description="WD" evidence="3">
    <location>
        <begin position="1087"/>
        <end position="1121"/>
    </location>
</feature>
<feature type="repeat" description="WD" evidence="3">
    <location>
        <begin position="811"/>
        <end position="852"/>
    </location>
</feature>
<accession>A0ABW1D034</accession>
<feature type="repeat" description="WD" evidence="3">
    <location>
        <begin position="1133"/>
        <end position="1167"/>
    </location>
</feature>
<keyword evidence="1 3" id="KW-0853">WD repeat</keyword>
<feature type="repeat" description="WD" evidence="3">
    <location>
        <begin position="719"/>
        <end position="760"/>
    </location>
</feature>
<feature type="repeat" description="WD" evidence="3">
    <location>
        <begin position="949"/>
        <end position="990"/>
    </location>
</feature>
<name>A0ABW1D034_9ACTN</name>
<organism evidence="6 7">
    <name type="scientific">Nonomuraea insulae</name>
    <dbReference type="NCBI Taxonomy" id="1616787"/>
    <lineage>
        <taxon>Bacteria</taxon>
        <taxon>Bacillati</taxon>
        <taxon>Actinomycetota</taxon>
        <taxon>Actinomycetes</taxon>
        <taxon>Streptosporangiales</taxon>
        <taxon>Streptosporangiaceae</taxon>
        <taxon>Nonomuraea</taxon>
    </lineage>
</organism>
<keyword evidence="7" id="KW-1185">Reference proteome</keyword>
<feature type="repeat" description="WD" evidence="3">
    <location>
        <begin position="1179"/>
        <end position="1220"/>
    </location>
</feature>
<feature type="repeat" description="WD" evidence="3">
    <location>
        <begin position="627"/>
        <end position="660"/>
    </location>
</feature>
<dbReference type="PROSITE" id="PS50294">
    <property type="entry name" value="WD_REPEATS_REGION"/>
    <property type="match status" value="14"/>
</dbReference>
<evidence type="ECO:0000313" key="6">
    <source>
        <dbReference type="EMBL" id="MFC5830028.1"/>
    </source>
</evidence>
<dbReference type="Gene3D" id="2.130.10.10">
    <property type="entry name" value="YVTN repeat-like/Quinoprotein amine dehydrogenase"/>
    <property type="match status" value="7"/>
</dbReference>
<dbReference type="InterPro" id="IPR036322">
    <property type="entry name" value="WD40_repeat_dom_sf"/>
</dbReference>
<dbReference type="SUPFAM" id="SSF52540">
    <property type="entry name" value="P-loop containing nucleoside triphosphate hydrolases"/>
    <property type="match status" value="1"/>
</dbReference>
<dbReference type="InterPro" id="IPR001680">
    <property type="entry name" value="WD40_rpt"/>
</dbReference>
<dbReference type="InterPro" id="IPR015943">
    <property type="entry name" value="WD40/YVTN_repeat-like_dom_sf"/>
</dbReference>
<comment type="caution">
    <text evidence="6">The sequence shown here is derived from an EMBL/GenBank/DDBJ whole genome shotgun (WGS) entry which is preliminary data.</text>
</comment>
<proteinExistence type="predicted"/>
<feature type="repeat" description="WD" evidence="3">
    <location>
        <begin position="1225"/>
        <end position="1266"/>
    </location>
</feature>
<evidence type="ECO:0000256" key="4">
    <source>
        <dbReference type="SAM" id="MobiDB-lite"/>
    </source>
</evidence>
<evidence type="ECO:0000256" key="1">
    <source>
        <dbReference type="ARBA" id="ARBA00022574"/>
    </source>
</evidence>
<dbReference type="SUPFAM" id="SSF50978">
    <property type="entry name" value="WD40 repeat-like"/>
    <property type="match status" value="3"/>
</dbReference>
<feature type="repeat" description="WD" evidence="3">
    <location>
        <begin position="1041"/>
        <end position="1074"/>
    </location>
</feature>
<dbReference type="PRINTS" id="PR00320">
    <property type="entry name" value="GPROTEINBRPT"/>
</dbReference>
<evidence type="ECO:0000256" key="2">
    <source>
        <dbReference type="ARBA" id="ARBA00022737"/>
    </source>
</evidence>
<dbReference type="InterPro" id="IPR027417">
    <property type="entry name" value="P-loop_NTPase"/>
</dbReference>
<feature type="repeat" description="WD" evidence="3">
    <location>
        <begin position="673"/>
        <end position="706"/>
    </location>
</feature>
<protein>
    <submittedName>
        <fullName evidence="6">NACHT and WD repeat domain-containing protein</fullName>
    </submittedName>
</protein>
<dbReference type="SMART" id="SM00320">
    <property type="entry name" value="WD40"/>
    <property type="match status" value="14"/>
</dbReference>
<keyword evidence="2" id="KW-0677">Repeat</keyword>
<dbReference type="InterPro" id="IPR019775">
    <property type="entry name" value="WD40_repeat_CS"/>
</dbReference>